<keyword evidence="2" id="KW-1185">Reference proteome</keyword>
<dbReference type="AlphaFoldDB" id="A0A4Y2BI15"/>
<dbReference type="Proteomes" id="UP000499080">
    <property type="component" value="Unassembled WGS sequence"/>
</dbReference>
<gene>
    <name evidence="1" type="ORF">AVEN_71353_1</name>
</gene>
<comment type="caution">
    <text evidence="1">The sequence shown here is derived from an EMBL/GenBank/DDBJ whole genome shotgun (WGS) entry which is preliminary data.</text>
</comment>
<accession>A0A4Y2BI15</accession>
<sequence length="98" mass="11118">MMRLCVRGLQWNASQVSLHTAGLHVTVYKQLTVIQIFLLTMQGQKQTDVQSLICGVLLADTENGYPEQLRLLDIHLLVFTTLFLHCDNGSISVKYRND</sequence>
<evidence type="ECO:0000313" key="1">
    <source>
        <dbReference type="EMBL" id="GBL91708.1"/>
    </source>
</evidence>
<dbReference type="EMBL" id="BGPR01000081">
    <property type="protein sequence ID" value="GBL91708.1"/>
    <property type="molecule type" value="Genomic_DNA"/>
</dbReference>
<evidence type="ECO:0000313" key="2">
    <source>
        <dbReference type="Proteomes" id="UP000499080"/>
    </source>
</evidence>
<reference evidence="1 2" key="1">
    <citation type="journal article" date="2019" name="Sci. Rep.">
        <title>Orb-weaving spider Araneus ventricosus genome elucidates the spidroin gene catalogue.</title>
        <authorList>
            <person name="Kono N."/>
            <person name="Nakamura H."/>
            <person name="Ohtoshi R."/>
            <person name="Moran D.A.P."/>
            <person name="Shinohara A."/>
            <person name="Yoshida Y."/>
            <person name="Fujiwara M."/>
            <person name="Mori M."/>
            <person name="Tomita M."/>
            <person name="Arakawa K."/>
        </authorList>
    </citation>
    <scope>NUCLEOTIDE SEQUENCE [LARGE SCALE GENOMIC DNA]</scope>
</reference>
<organism evidence="1 2">
    <name type="scientific">Araneus ventricosus</name>
    <name type="common">Orbweaver spider</name>
    <name type="synonym">Epeira ventricosa</name>
    <dbReference type="NCBI Taxonomy" id="182803"/>
    <lineage>
        <taxon>Eukaryota</taxon>
        <taxon>Metazoa</taxon>
        <taxon>Ecdysozoa</taxon>
        <taxon>Arthropoda</taxon>
        <taxon>Chelicerata</taxon>
        <taxon>Arachnida</taxon>
        <taxon>Araneae</taxon>
        <taxon>Araneomorphae</taxon>
        <taxon>Entelegynae</taxon>
        <taxon>Araneoidea</taxon>
        <taxon>Araneidae</taxon>
        <taxon>Araneus</taxon>
    </lineage>
</organism>
<name>A0A4Y2BI15_ARAVE</name>
<proteinExistence type="predicted"/>
<protein>
    <submittedName>
        <fullName evidence="1">Uncharacterized protein</fullName>
    </submittedName>
</protein>